<comment type="similarity">
    <text evidence="2">Belongs to the ATP-dependent AMP-binding enzyme family.</text>
</comment>
<evidence type="ECO:0000313" key="9">
    <source>
        <dbReference type="EMBL" id="ACB75251.1"/>
    </source>
</evidence>
<feature type="compositionally biased region" description="Basic residues" evidence="7">
    <location>
        <begin position="3624"/>
        <end position="3639"/>
    </location>
</feature>
<keyword evidence="3" id="KW-0596">Phosphopantetheine</keyword>
<keyword evidence="6" id="KW-0677">Repeat</keyword>
<dbReference type="Pfam" id="PF00501">
    <property type="entry name" value="AMP-binding"/>
    <property type="match status" value="3"/>
</dbReference>
<dbReference type="InterPro" id="IPR023213">
    <property type="entry name" value="CAT-like_dom_sf"/>
</dbReference>
<dbReference type="FunFam" id="3.30.559.30:FF:000001">
    <property type="entry name" value="Non-ribosomal peptide synthetase"/>
    <property type="match status" value="1"/>
</dbReference>
<dbReference type="InterPro" id="IPR001242">
    <property type="entry name" value="Condensation_dom"/>
</dbReference>
<dbReference type="Gene3D" id="3.30.559.10">
    <property type="entry name" value="Chloramphenicol acetyltransferase-like domain"/>
    <property type="match status" value="3"/>
</dbReference>
<dbReference type="GO" id="GO:0031177">
    <property type="term" value="F:phosphopantetheine binding"/>
    <property type="evidence" value="ECO:0007669"/>
    <property type="project" value="InterPro"/>
</dbReference>
<dbReference type="eggNOG" id="COG1020">
    <property type="taxonomic scope" value="Bacteria"/>
</dbReference>
<dbReference type="Pfam" id="PF00550">
    <property type="entry name" value="PP-binding"/>
    <property type="match status" value="3"/>
</dbReference>
<dbReference type="InterPro" id="IPR000873">
    <property type="entry name" value="AMP-dep_synth/lig_dom"/>
</dbReference>
<dbReference type="NCBIfam" id="TIGR01733">
    <property type="entry name" value="AA-adenyl-dom"/>
    <property type="match status" value="3"/>
</dbReference>
<dbReference type="HOGENOM" id="CLU_224556_0_0_0"/>
<dbReference type="CDD" id="cd19531">
    <property type="entry name" value="LCL_NRPS-like"/>
    <property type="match status" value="3"/>
</dbReference>
<dbReference type="CDD" id="cd12117">
    <property type="entry name" value="A_NRPS_Srf_like"/>
    <property type="match status" value="1"/>
</dbReference>
<organism evidence="9 10">
    <name type="scientific">Opitutus terrae (strain DSM 11246 / JCM 15787 / PB90-1)</name>
    <dbReference type="NCBI Taxonomy" id="452637"/>
    <lineage>
        <taxon>Bacteria</taxon>
        <taxon>Pseudomonadati</taxon>
        <taxon>Verrucomicrobiota</taxon>
        <taxon>Opitutia</taxon>
        <taxon>Opitutales</taxon>
        <taxon>Opitutaceae</taxon>
        <taxon>Opitutus</taxon>
    </lineage>
</organism>
<dbReference type="PROSITE" id="PS00455">
    <property type="entry name" value="AMP_BINDING"/>
    <property type="match status" value="3"/>
</dbReference>
<dbReference type="InterPro" id="IPR010071">
    <property type="entry name" value="AA_adenyl_dom"/>
</dbReference>
<comment type="cofactor">
    <cofactor evidence="1">
        <name>pantetheine 4'-phosphate</name>
        <dbReference type="ChEBI" id="CHEBI:47942"/>
    </cofactor>
</comment>
<dbReference type="Gene3D" id="3.30.300.30">
    <property type="match status" value="4"/>
</dbReference>
<dbReference type="GO" id="GO:0016874">
    <property type="term" value="F:ligase activity"/>
    <property type="evidence" value="ECO:0007669"/>
    <property type="project" value="UniProtKB-KW"/>
</dbReference>
<dbReference type="PANTHER" id="PTHR45527:SF1">
    <property type="entry name" value="FATTY ACID SYNTHASE"/>
    <property type="match status" value="1"/>
</dbReference>
<feature type="domain" description="Carrier" evidence="8">
    <location>
        <begin position="3528"/>
        <end position="3603"/>
    </location>
</feature>
<dbReference type="InterPro" id="IPR025110">
    <property type="entry name" value="AMP-bd_C"/>
</dbReference>
<dbReference type="NCBIfam" id="NF003417">
    <property type="entry name" value="PRK04813.1"/>
    <property type="match status" value="4"/>
</dbReference>
<dbReference type="InterPro" id="IPR013217">
    <property type="entry name" value="Methyltransf_12"/>
</dbReference>
<dbReference type="PROSITE" id="PS00012">
    <property type="entry name" value="PHOSPHOPANTETHEINE"/>
    <property type="match status" value="2"/>
</dbReference>
<dbReference type="PANTHER" id="PTHR45527">
    <property type="entry name" value="NONRIBOSOMAL PEPTIDE SYNTHETASE"/>
    <property type="match status" value="1"/>
</dbReference>
<dbReference type="InterPro" id="IPR020845">
    <property type="entry name" value="AMP-binding_CS"/>
</dbReference>
<dbReference type="GO" id="GO:0043041">
    <property type="term" value="P:amino acid activation for nonribosomal peptide biosynthetic process"/>
    <property type="evidence" value="ECO:0007669"/>
    <property type="project" value="TreeGrafter"/>
</dbReference>
<dbReference type="SUPFAM" id="SSF56801">
    <property type="entry name" value="Acetyl-CoA synthetase-like"/>
    <property type="match status" value="3"/>
</dbReference>
<evidence type="ECO:0000256" key="2">
    <source>
        <dbReference type="ARBA" id="ARBA00006432"/>
    </source>
</evidence>
<evidence type="ECO:0000259" key="8">
    <source>
        <dbReference type="PROSITE" id="PS50075"/>
    </source>
</evidence>
<dbReference type="CDD" id="cd02440">
    <property type="entry name" value="AdoMet_MTases"/>
    <property type="match status" value="1"/>
</dbReference>
<dbReference type="FunFam" id="3.40.50.980:FF:000001">
    <property type="entry name" value="Non-ribosomal peptide synthetase"/>
    <property type="match status" value="3"/>
</dbReference>
<feature type="region of interest" description="Disordered" evidence="7">
    <location>
        <begin position="3601"/>
        <end position="3639"/>
    </location>
</feature>
<dbReference type="FunFam" id="3.30.559.10:FF:000012">
    <property type="entry name" value="Non-ribosomal peptide synthetase"/>
    <property type="match status" value="2"/>
</dbReference>
<evidence type="ECO:0000256" key="4">
    <source>
        <dbReference type="ARBA" id="ARBA00022553"/>
    </source>
</evidence>
<dbReference type="FunFam" id="3.40.50.12780:FF:000012">
    <property type="entry name" value="Non-ribosomal peptide synthetase"/>
    <property type="match status" value="2"/>
</dbReference>
<evidence type="ECO:0000256" key="5">
    <source>
        <dbReference type="ARBA" id="ARBA00022598"/>
    </source>
</evidence>
<dbReference type="Gene3D" id="3.40.50.980">
    <property type="match status" value="6"/>
</dbReference>
<dbReference type="KEGG" id="ote:Oter_1968"/>
<dbReference type="GO" id="GO:0072330">
    <property type="term" value="P:monocarboxylic acid biosynthetic process"/>
    <property type="evidence" value="ECO:0007669"/>
    <property type="project" value="UniProtKB-ARBA"/>
</dbReference>
<reference evidence="9 10" key="1">
    <citation type="journal article" date="2011" name="J. Bacteriol.">
        <title>Genome sequence of the verrucomicrobium Opitutus terrae PB90-1, an abundant inhabitant of rice paddy soil ecosystems.</title>
        <authorList>
            <person name="van Passel M.W."/>
            <person name="Kant R."/>
            <person name="Palva A."/>
            <person name="Copeland A."/>
            <person name="Lucas S."/>
            <person name="Lapidus A."/>
            <person name="Glavina del Rio T."/>
            <person name="Pitluck S."/>
            <person name="Goltsman E."/>
            <person name="Clum A."/>
            <person name="Sun H."/>
            <person name="Schmutz J."/>
            <person name="Larimer F.W."/>
            <person name="Land M.L."/>
            <person name="Hauser L."/>
            <person name="Kyrpides N."/>
            <person name="Mikhailova N."/>
            <person name="Richardson P.P."/>
            <person name="Janssen P.H."/>
            <person name="de Vos W.M."/>
            <person name="Smidt H."/>
        </authorList>
    </citation>
    <scope>NUCLEOTIDE SEQUENCE [LARGE SCALE GENOMIC DNA]</scope>
    <source>
        <strain evidence="10">DSM 11246 / JCM 15787 / PB90-1</strain>
    </source>
</reference>
<keyword evidence="10" id="KW-1185">Reference proteome</keyword>
<dbReference type="InterPro" id="IPR020806">
    <property type="entry name" value="PKS_PP-bd"/>
</dbReference>
<evidence type="ECO:0000313" key="10">
    <source>
        <dbReference type="Proteomes" id="UP000007013"/>
    </source>
</evidence>
<dbReference type="Gene3D" id="2.30.38.10">
    <property type="entry name" value="Luciferase, Domain 3"/>
    <property type="match status" value="3"/>
</dbReference>
<dbReference type="Gene3D" id="1.10.1200.10">
    <property type="entry name" value="ACP-like"/>
    <property type="match status" value="3"/>
</dbReference>
<dbReference type="Proteomes" id="UP000007013">
    <property type="component" value="Chromosome"/>
</dbReference>
<dbReference type="GO" id="GO:0005829">
    <property type="term" value="C:cytosol"/>
    <property type="evidence" value="ECO:0007669"/>
    <property type="project" value="TreeGrafter"/>
</dbReference>
<dbReference type="GO" id="GO:0009403">
    <property type="term" value="P:toxin biosynthetic process"/>
    <property type="evidence" value="ECO:0007669"/>
    <property type="project" value="UniProtKB-ARBA"/>
</dbReference>
<dbReference type="InterPro" id="IPR036736">
    <property type="entry name" value="ACP-like_sf"/>
</dbReference>
<accession>B1ZYL5</accession>
<dbReference type="Gene3D" id="3.40.50.150">
    <property type="entry name" value="Vaccinia Virus protein VP39"/>
    <property type="match status" value="1"/>
</dbReference>
<gene>
    <name evidence="9" type="ordered locus">Oter_1968</name>
</gene>
<dbReference type="FunFam" id="2.30.38.10:FF:000001">
    <property type="entry name" value="Non-ribosomal peptide synthetase PvdI"/>
    <property type="match status" value="2"/>
</dbReference>
<dbReference type="InterPro" id="IPR045851">
    <property type="entry name" value="AMP-bd_C_sf"/>
</dbReference>
<proteinExistence type="inferred from homology"/>
<dbReference type="STRING" id="452637.Oter_1968"/>
<dbReference type="Pfam" id="PF00668">
    <property type="entry name" value="Condensation"/>
    <property type="match status" value="3"/>
</dbReference>
<evidence type="ECO:0000256" key="3">
    <source>
        <dbReference type="ARBA" id="ARBA00022450"/>
    </source>
</evidence>
<dbReference type="PROSITE" id="PS50075">
    <property type="entry name" value="CARRIER"/>
    <property type="match status" value="3"/>
</dbReference>
<feature type="domain" description="Carrier" evidence="8">
    <location>
        <begin position="2466"/>
        <end position="2541"/>
    </location>
</feature>
<dbReference type="Pfam" id="PF13193">
    <property type="entry name" value="AMP-binding_C"/>
    <property type="match status" value="2"/>
</dbReference>
<feature type="region of interest" description="Disordered" evidence="7">
    <location>
        <begin position="953"/>
        <end position="972"/>
    </location>
</feature>
<evidence type="ECO:0000256" key="7">
    <source>
        <dbReference type="SAM" id="MobiDB-lite"/>
    </source>
</evidence>
<dbReference type="RefSeq" id="WP_012374788.1">
    <property type="nucleotide sequence ID" value="NC_010571.1"/>
</dbReference>
<dbReference type="InterPro" id="IPR029063">
    <property type="entry name" value="SAM-dependent_MTases_sf"/>
</dbReference>
<dbReference type="SUPFAM" id="SSF47336">
    <property type="entry name" value="ACP-like"/>
    <property type="match status" value="3"/>
</dbReference>
<dbReference type="EMBL" id="CP001032">
    <property type="protein sequence ID" value="ACB75251.1"/>
    <property type="molecule type" value="Genomic_DNA"/>
</dbReference>
<feature type="domain" description="Carrier" evidence="8">
    <location>
        <begin position="971"/>
        <end position="1046"/>
    </location>
</feature>
<dbReference type="Pfam" id="PF08242">
    <property type="entry name" value="Methyltransf_12"/>
    <property type="match status" value="1"/>
</dbReference>
<dbReference type="InterPro" id="IPR009081">
    <property type="entry name" value="PP-bd_ACP"/>
</dbReference>
<dbReference type="FunFam" id="3.30.300.30:FF:000010">
    <property type="entry name" value="Enterobactin synthetase component F"/>
    <property type="match status" value="2"/>
</dbReference>
<dbReference type="SUPFAM" id="SSF53335">
    <property type="entry name" value="S-adenosyl-L-methionine-dependent methyltransferases"/>
    <property type="match status" value="1"/>
</dbReference>
<dbReference type="FunFam" id="1.10.1200.10:FF:000016">
    <property type="entry name" value="Non-ribosomal peptide synthase"/>
    <property type="match status" value="2"/>
</dbReference>
<dbReference type="SUPFAM" id="SSF52777">
    <property type="entry name" value="CoA-dependent acyltransferases"/>
    <property type="match status" value="6"/>
</dbReference>
<dbReference type="CDD" id="cd17643">
    <property type="entry name" value="A_NRPS_Cytc1-like"/>
    <property type="match status" value="1"/>
</dbReference>
<sequence>MSTVDTALVTAPASFAQRRLWFLDRFEPGTAVYNIPLAVWLSGKLDRAAVQRALEAIAARHETLRTTFLAEEGEVMQAIHALIPLPWRIEPVADEPALAAAMAVEARRSFDLVAGPLWRAVLFACAEEDHVLLLTLHHIVSDGWSLGVLVREFSQLYSAFAAGSDAALPELEIQYADFAAWQREQGAGEPAQRQIAFWRRVLAGAPTAPLLLTDRPRPAVMTTAGRTHRFELAPALTRELHELARHAGASLFAVLLSGFAVLLRRWSGSEDLVIGTPVANRTRREIEPLIGFFVNTLPLRIDAAGEPTGWALVERVSALTLEALAHQDVPFEQLVQELQPDRALGHTPLFQVLFVLQNAPVGALRLPGLAAAPVEVDTGTAKFDLTLALEESGGRLIGRLEYNCDLFEDATAARIAAQYEFLLSELVRAPGASIDALRLQDAKADAGLLQRWNATARPYPERSLAGLFAEQAARTPDATAVRFGGARLSYAELDARANRLAHVLRARGVGPDQPVALCLERSLELVVALVAIVKAGGAYVGLDPEYPAARLALMLADAGVRVLVTQEALADQLTSAIAASGATTISPVILERAAAELAAAPGTDPGVRVTPDHLAYISYTSGSTGRPKGVAIPQRGVVRLVKNTDFAEFGPKEVFLQLAPVAFDASTLELWAPLLNGGTLVVMAPGTPTLEALGATIRTERITTLWLTAGLFHLMVDERLDDLRGVRQLLAGGDVLSVAHVRKFLREVPACRLINGYGPTENTTFTCCATLRESDLAGGSVPIGRPIANTRVYVLDAALRPVPIGMPGELFAGGDGLARGYVGRNELMAEKFVADPFSSDPRARLYRTGDRVRWRNDGTLEFLGRQDQQVKIRGYRVEPAEAEAALTAEPGVRAAVVVVREHAGHKRLIGYAVADGTSGDTLRTRLQARLPEYLVPAVVVTLEALPLTPNGKVDRAALPEPDTSAVQTTDAPRTPAEEVMTLLWARVLGVERVGVEDNFFAIGGHSLLATQLVTRIREAFGVELPLRAVFEAPTVRALAQRMTAGGQAGGAVPPALRCVERGRDLPLSFAQERLWFLNQLEPGNPFYNMPAALRLQGRFDVPAAAGVLQELTRRHESLRTTFAAVEGQPVQVIAASAQVPLPVIDLAALPAAERADAARRWTAEEARRPFDLARGPLLRAALLRLADDEHILLLTMHHIVSDGWSMGVLTRELGELYAAATEGRASPLPELSIQYVDFAVWQRGWLRGAVLATQLDYWKQQLAGAPPVLKLPTDRPRPAVQSFRGGSHAFRLDGEITAQLQALSRRAGTTLFMTLEAAFAVLLSRYSDQPDIVVGTPIANRHRAEIEPLIGFFVNTLVLRNDLTGEPSFLELLGRVRRAALDAYAHQDLPFERLVDELQPERDLSRNPIFQVMFALHNTPHRERVLPGLTITDLAAERISAQFDLVLDVWETSDGLKAVLEYATDLFDPGTIERMAGHWRTLLAAAVAAPETSVAQLPLLTAAERSQLLDAFNAAQIDYPDDRTIQQLFAAQVAATPERVAVVHRERRLTYAELDALANRIAVRLRCAGVQRGDFVAILDERGVEFLAAMLAILKAGAAFIPIDPGYPEERVRHMVHDSAVPVLITRRSVWQRHGAERLRPASLREVLLLDEVDNACAESSGATAAPVAGAPGDAAYMLYTSGSTGAPKGAIVRHNGAINHIFGQFRELEFTPGTAFLQSAPSSSDISVWQFLAPLLIGGRTVIADFETVCDAAQLFRLVRDEGITLIELVPVVLKEFLDHAATLPAPRRALPALAYAMVTGEAVSVALVNQWFQLYPAIRLANAYGPTEAADDICQAMLSGPLPVDAPTVPIGRPLPNLTLYVLDRHRQLVPVGVPGEIAVSGVGVGAGYWRNEEKTRAAFVTNPYDDAGRRGAVIYRTGDLGRWRPDGTLEMLGRFDQQVKLRGFRIELGEIESMLARHPAVGEAVVLIREDQPGEKRLAAYATLNASAEELQAKASGLAAEQVQLWQDLHEDSYAETRALADEPTANVIGWDSNYTGQPLSDAEMREYITHTVERVRALRPRRVLEIGCGTGLLLAPLAPHVEHYLAADLSRVAITRLQQQLAGRPEFAHVELRAQRADDFSAIAPASVDVVMLCSVVQYFPGVDYLLKVIEGALRVLRPGGAIFFGDVRVRALLPAFHASVQLFKAPDTLTAAGLRRRVRAALQREQEMALAPEFFVALRHRYPQISRLEVRPKRGRIQNEMTRFRCDVTVHVGGSGEPTPQFAWENWPRQPISCEDLRRRLATGEEAVALRNVANPRVQRERYTLSWLDTARADERVADFRAALAAAPAAGIDPDELSALGEELGYAVDTALAMDGDDGRYDVVFRKLDPDGRPLPALDLTPVDRAVKPWASYANNPLHEKLARGLVPQLRTFLRERLPSYMVPADFVVLDALPQLPNGKVDRRALPAPETAELAEADHVAPRNATEAQLAAIWGAVLGLGRVSVTANFFELGGHSLKATQVVSRICREFGCEVALRELFNQPTIAEFAATLETARRARHEPIPRVADAADYPLSHAQLRLWVLAQLEGALTAYNMPAAVLLEGAVDRAALEQAFAQLVQRHESLRTTFVLIDGAPRQRVHPAPLGELEFADVSGGREPEAQARELALAHARRPFDLERGPLVRIALVRIAPDRHALLFNMHHIVSDDWSTGVLVNEFIRRHDALVAGEEPALAPLRVHYRDYAGWQNARLAADGMAEHRAYWREKFAGTLPVLQLPTDRPRPAVKSYVGRTRSFALSPELTRALHDLAQREQATLFMALTAAVDVLLHRYSGQRDLIVGSPIAGRTHPDLEDQIGFYINTLPLRATIDPAAAFTTLLAQVRQTATEAYEHQAYPFDRLVDDLALERDVTRTPLFDVVVVMQNVDPYALALNGVSVRPFVDDFGGSKFDLQFNFEEREATLRGSVVFNTDLFEEERIARMIAHLTTLLESIAADPGCAVGRLELLGGAERRQVVEEFQGAAGEWASGRTLVSWFEAQVAQTPDAIAVSREGVALSYAELNARANRLAWRLRRAGVEPEARVGMYFERTVELVVGIVAILKAGGAYVPFDPVYPAERIGFMLRDAAPRVLLTQQKHEAFCRGLVADGTELVCADDPSLVGERTENLGLEVRPEQAAYVIYTSGSTGQPKGCVVEHRQVVRLFEATQAWYRFGREDVWTLFHSYAFDFSVWELWGALLYGGRLVVVPFETSRSPEAFLELLRQEKVTVLNQTPSAFRGLMAADESARPAPLSLRYVIFGGEALEPASLAPWWERHGDEQPQLVNMYGITETTVHVTYRPLRRADGANGSVIGRPIPDLRLYVLDAFQQPVPIGVVGEIYVGGAGVARGYLNRPELTAERFVPDRLDGRPGATLYRSGDLARWRADGELEYLGRADHQVKIRGFRIELGEIEAALASHPAVRSALVLLREERGGDRRLAGYVVLRETNATNVTELREHVRTRVPEYMVPAGLAILEKFPLTPNGKIDRAALPAPETTPGAANAGAPVQDELEATIARIWREALGVGQVGRDDSFFDIGGHSLLVVQVHKQLRETLGVELSVIDLFKHATIRALAAHLRASRTSEPDAAATTGIDAARERARQQKAARQRRRPGGGTS</sequence>
<dbReference type="CDD" id="cd05930">
    <property type="entry name" value="A_NRPS"/>
    <property type="match status" value="1"/>
</dbReference>
<keyword evidence="5" id="KW-0436">Ligase</keyword>
<dbReference type="SMART" id="SM00823">
    <property type="entry name" value="PKS_PP"/>
    <property type="match status" value="3"/>
</dbReference>
<dbReference type="Gene3D" id="3.30.559.30">
    <property type="entry name" value="Nonribosomal peptide synthetase, condensation domain"/>
    <property type="match status" value="3"/>
</dbReference>
<protein>
    <submittedName>
        <fullName evidence="9">Amino acid adenylation domain protein</fullName>
    </submittedName>
</protein>
<dbReference type="FunFam" id="3.40.50.980:FF:000002">
    <property type="entry name" value="Enterobactin synthetase component F"/>
    <property type="match status" value="1"/>
</dbReference>
<evidence type="ECO:0000256" key="6">
    <source>
        <dbReference type="ARBA" id="ARBA00022737"/>
    </source>
</evidence>
<keyword evidence="4" id="KW-0597">Phosphoprotein</keyword>
<name>B1ZYL5_OPITP</name>
<dbReference type="InterPro" id="IPR006162">
    <property type="entry name" value="Ppantetheine_attach_site"/>
</dbReference>
<evidence type="ECO:0000256" key="1">
    <source>
        <dbReference type="ARBA" id="ARBA00001957"/>
    </source>
</evidence>
<dbReference type="FunFam" id="1.10.1200.10:FF:000005">
    <property type="entry name" value="Nonribosomal peptide synthetase 1"/>
    <property type="match status" value="1"/>
</dbReference>